<organism evidence="2 3">
    <name type="scientific">Drechslerella stenobrocha 248</name>
    <dbReference type="NCBI Taxonomy" id="1043628"/>
    <lineage>
        <taxon>Eukaryota</taxon>
        <taxon>Fungi</taxon>
        <taxon>Dikarya</taxon>
        <taxon>Ascomycota</taxon>
        <taxon>Pezizomycotina</taxon>
        <taxon>Orbiliomycetes</taxon>
        <taxon>Orbiliales</taxon>
        <taxon>Orbiliaceae</taxon>
        <taxon>Drechslerella</taxon>
    </lineage>
</organism>
<sequence>MPPRNSSSATNQKSDREQSTRYERYRISTKGQQPWSETTKLLTIAALTAMLNESRTQKTPAENGDWDLCKIKFAPSNGNSKAGSEIFRKVDSRLQWVDNPRHRR</sequence>
<feature type="compositionally biased region" description="Basic and acidic residues" evidence="1">
    <location>
        <begin position="13"/>
        <end position="26"/>
    </location>
</feature>
<protein>
    <submittedName>
        <fullName evidence="2">Uncharacterized protein</fullName>
    </submittedName>
</protein>
<evidence type="ECO:0000256" key="1">
    <source>
        <dbReference type="SAM" id="MobiDB-lite"/>
    </source>
</evidence>
<dbReference type="HOGENOM" id="CLU_2250081_0_0_1"/>
<evidence type="ECO:0000313" key="3">
    <source>
        <dbReference type="Proteomes" id="UP000024837"/>
    </source>
</evidence>
<feature type="region of interest" description="Disordered" evidence="1">
    <location>
        <begin position="1"/>
        <end position="33"/>
    </location>
</feature>
<gene>
    <name evidence="2" type="ORF">DRE_01214</name>
</gene>
<keyword evidence="3" id="KW-1185">Reference proteome</keyword>
<feature type="compositionally biased region" description="Polar residues" evidence="1">
    <location>
        <begin position="1"/>
        <end position="12"/>
    </location>
</feature>
<dbReference type="AlphaFoldDB" id="W7HWR4"/>
<name>W7HWR4_9PEZI</name>
<reference evidence="2 3" key="1">
    <citation type="submission" date="2013-05" db="EMBL/GenBank/DDBJ databases">
        <title>Drechslerella stenobrocha genome reveals carnivorous origination and mechanical trapping mechanism of predatory fungi.</title>
        <authorList>
            <person name="Liu X."/>
            <person name="Zhang W."/>
            <person name="Liu K."/>
        </authorList>
    </citation>
    <scope>NUCLEOTIDE SEQUENCE [LARGE SCALE GENOMIC DNA]</scope>
    <source>
        <strain evidence="2 3">248</strain>
    </source>
</reference>
<dbReference type="OrthoDB" id="5271952at2759"/>
<dbReference type="Proteomes" id="UP000024837">
    <property type="component" value="Unassembled WGS sequence"/>
</dbReference>
<proteinExistence type="predicted"/>
<accession>W7HWR4</accession>
<evidence type="ECO:0000313" key="2">
    <source>
        <dbReference type="EMBL" id="EWC44388.1"/>
    </source>
</evidence>
<dbReference type="EMBL" id="KI966443">
    <property type="protein sequence ID" value="EWC44388.1"/>
    <property type="molecule type" value="Genomic_DNA"/>
</dbReference>